<dbReference type="Proteomes" id="UP001225646">
    <property type="component" value="Unassembled WGS sequence"/>
</dbReference>
<dbReference type="PANTHER" id="PTHR30514">
    <property type="entry name" value="GLUCOKINASE"/>
    <property type="match status" value="1"/>
</dbReference>
<dbReference type="SUPFAM" id="SSF46689">
    <property type="entry name" value="Homeodomain-like"/>
    <property type="match status" value="1"/>
</dbReference>
<reference evidence="6 7" key="1">
    <citation type="submission" date="2023-07" db="EMBL/GenBank/DDBJ databases">
        <title>Genomic Encyclopedia of Type Strains, Phase IV (KMG-IV): sequencing the most valuable type-strain genomes for metagenomic binning, comparative biology and taxonomic classification.</title>
        <authorList>
            <person name="Goeker M."/>
        </authorList>
    </citation>
    <scope>NUCLEOTIDE SEQUENCE [LARGE SCALE GENOMIC DNA]</scope>
    <source>
        <strain evidence="6 7">DSM 19092</strain>
    </source>
</reference>
<feature type="domain" description="HTH rpiR-type" evidence="4">
    <location>
        <begin position="2"/>
        <end position="78"/>
    </location>
</feature>
<gene>
    <name evidence="6" type="ORF">J2S06_002952</name>
</gene>
<dbReference type="InterPro" id="IPR046348">
    <property type="entry name" value="SIS_dom_sf"/>
</dbReference>
<dbReference type="RefSeq" id="WP_419152768.1">
    <property type="nucleotide sequence ID" value="NZ_JAUSTR010000026.1"/>
</dbReference>
<dbReference type="Gene3D" id="3.40.50.10490">
    <property type="entry name" value="Glucose-6-phosphate isomerase like protein, domain 1"/>
    <property type="match status" value="1"/>
</dbReference>
<dbReference type="PANTHER" id="PTHR30514:SF10">
    <property type="entry name" value="MURR_RPIR FAMILY TRANSCRIPTIONAL REGULATOR"/>
    <property type="match status" value="1"/>
</dbReference>
<keyword evidence="3" id="KW-0804">Transcription</keyword>
<name>A0ABT9VS58_9BACI</name>
<proteinExistence type="predicted"/>
<dbReference type="InterPro" id="IPR035472">
    <property type="entry name" value="RpiR-like_SIS"/>
</dbReference>
<dbReference type="PROSITE" id="PS51464">
    <property type="entry name" value="SIS"/>
    <property type="match status" value="1"/>
</dbReference>
<evidence type="ECO:0000256" key="1">
    <source>
        <dbReference type="ARBA" id="ARBA00023015"/>
    </source>
</evidence>
<evidence type="ECO:0000313" key="7">
    <source>
        <dbReference type="Proteomes" id="UP001225646"/>
    </source>
</evidence>
<keyword evidence="2 6" id="KW-0238">DNA-binding</keyword>
<evidence type="ECO:0000259" key="4">
    <source>
        <dbReference type="PROSITE" id="PS51071"/>
    </source>
</evidence>
<dbReference type="CDD" id="cd05013">
    <property type="entry name" value="SIS_RpiR"/>
    <property type="match status" value="1"/>
</dbReference>
<dbReference type="InterPro" id="IPR001347">
    <property type="entry name" value="SIS_dom"/>
</dbReference>
<sequence length="286" mass="31485">MKGGLISIQESLDSLKPSERKVAEYILKHPDEVVKLSIQKLSQRTNVSEATIIRLSRTLNCKGFQELKLRIAGDLANRNEQNQAYQEVPINGSVDSVIASVSNNNIQSIQDTLSVLSKDEVEKAIHALSKAHKIAVYGIGASAIIAQDFKQKLTRINRWCETGFDYDTQGMISANLTEDDVAFGISYSGQTEDIIRSLTLAKENGATIISLTKFGSNPVSDLADISLYTSSLEKSIRSGAMSSRISQLNVIDILYVGIMSQNYDESIAALERTREAVKMSKRNYGE</sequence>
<dbReference type="EMBL" id="JAUSTR010000026">
    <property type="protein sequence ID" value="MDQ0163824.1"/>
    <property type="molecule type" value="Genomic_DNA"/>
</dbReference>
<evidence type="ECO:0000259" key="5">
    <source>
        <dbReference type="PROSITE" id="PS51464"/>
    </source>
</evidence>
<evidence type="ECO:0000256" key="3">
    <source>
        <dbReference type="ARBA" id="ARBA00023163"/>
    </source>
</evidence>
<dbReference type="InterPro" id="IPR036388">
    <property type="entry name" value="WH-like_DNA-bd_sf"/>
</dbReference>
<feature type="domain" description="SIS" evidence="5">
    <location>
        <begin position="124"/>
        <end position="264"/>
    </location>
</feature>
<dbReference type="Pfam" id="PF01380">
    <property type="entry name" value="SIS"/>
    <property type="match status" value="1"/>
</dbReference>
<keyword evidence="7" id="KW-1185">Reference proteome</keyword>
<dbReference type="PROSITE" id="PS51071">
    <property type="entry name" value="HTH_RPIR"/>
    <property type="match status" value="1"/>
</dbReference>
<keyword evidence="1" id="KW-0805">Transcription regulation</keyword>
<evidence type="ECO:0000256" key="2">
    <source>
        <dbReference type="ARBA" id="ARBA00023125"/>
    </source>
</evidence>
<dbReference type="SUPFAM" id="SSF53697">
    <property type="entry name" value="SIS domain"/>
    <property type="match status" value="1"/>
</dbReference>
<dbReference type="InterPro" id="IPR009057">
    <property type="entry name" value="Homeodomain-like_sf"/>
</dbReference>
<dbReference type="InterPro" id="IPR000281">
    <property type="entry name" value="HTH_RpiR"/>
</dbReference>
<protein>
    <submittedName>
        <fullName evidence="6">DNA-binding MurR/RpiR family transcriptional regulator</fullName>
    </submittedName>
</protein>
<dbReference type="Pfam" id="PF01418">
    <property type="entry name" value="HTH_6"/>
    <property type="match status" value="1"/>
</dbReference>
<dbReference type="InterPro" id="IPR047640">
    <property type="entry name" value="RpiR-like"/>
</dbReference>
<organism evidence="6 7">
    <name type="scientific">Aeribacillus alveayuensis</name>
    <dbReference type="NCBI Taxonomy" id="279215"/>
    <lineage>
        <taxon>Bacteria</taxon>
        <taxon>Bacillati</taxon>
        <taxon>Bacillota</taxon>
        <taxon>Bacilli</taxon>
        <taxon>Bacillales</taxon>
        <taxon>Bacillaceae</taxon>
        <taxon>Aeribacillus</taxon>
    </lineage>
</organism>
<comment type="caution">
    <text evidence="6">The sequence shown here is derived from an EMBL/GenBank/DDBJ whole genome shotgun (WGS) entry which is preliminary data.</text>
</comment>
<accession>A0ABT9VS58</accession>
<dbReference type="GO" id="GO:0003677">
    <property type="term" value="F:DNA binding"/>
    <property type="evidence" value="ECO:0007669"/>
    <property type="project" value="UniProtKB-KW"/>
</dbReference>
<dbReference type="Gene3D" id="1.10.10.10">
    <property type="entry name" value="Winged helix-like DNA-binding domain superfamily/Winged helix DNA-binding domain"/>
    <property type="match status" value="1"/>
</dbReference>
<evidence type="ECO:0000313" key="6">
    <source>
        <dbReference type="EMBL" id="MDQ0163824.1"/>
    </source>
</evidence>